<reference evidence="1" key="2">
    <citation type="submission" date="2017-11" db="EMBL/GenBank/DDBJ databases">
        <title>Coralsnake Venomics: Analyses of Venom Gland Transcriptomes and Proteomes of Six Brazilian Taxa.</title>
        <authorList>
            <person name="Aird S.D."/>
            <person name="Jorge da Silva N."/>
            <person name="Qiu L."/>
            <person name="Villar-Briones A."/>
            <person name="Aparecida-Saddi V."/>
            <person name="Campos-Telles M.P."/>
            <person name="Grau M."/>
            <person name="Mikheyev A.S."/>
        </authorList>
    </citation>
    <scope>NUCLEOTIDE SEQUENCE</scope>
    <source>
        <tissue evidence="1">Venom_gland</tissue>
    </source>
</reference>
<protein>
    <submittedName>
        <fullName evidence="1">Uncharacterized protein</fullName>
    </submittedName>
</protein>
<evidence type="ECO:0000313" key="1">
    <source>
        <dbReference type="EMBL" id="LAA73470.1"/>
    </source>
</evidence>
<organism evidence="1">
    <name type="scientific">Micrurus lemniscatus lemniscatus</name>
    <dbReference type="NCBI Taxonomy" id="129467"/>
    <lineage>
        <taxon>Eukaryota</taxon>
        <taxon>Metazoa</taxon>
        <taxon>Chordata</taxon>
        <taxon>Craniata</taxon>
        <taxon>Vertebrata</taxon>
        <taxon>Euteleostomi</taxon>
        <taxon>Lepidosauria</taxon>
        <taxon>Squamata</taxon>
        <taxon>Bifurcata</taxon>
        <taxon>Unidentata</taxon>
        <taxon>Episquamata</taxon>
        <taxon>Toxicofera</taxon>
        <taxon>Serpentes</taxon>
        <taxon>Colubroidea</taxon>
        <taxon>Elapidae</taxon>
        <taxon>Elapinae</taxon>
        <taxon>Micrurus</taxon>
    </lineage>
</organism>
<reference evidence="1" key="1">
    <citation type="submission" date="2017-07" db="EMBL/GenBank/DDBJ databases">
        <authorList>
            <person name="Mikheyev A."/>
            <person name="Grau M."/>
        </authorList>
    </citation>
    <scope>NUCLEOTIDE SEQUENCE</scope>
    <source>
        <tissue evidence="1">Venom_gland</tissue>
    </source>
</reference>
<dbReference type="AlphaFoldDB" id="A0A2D4HNB8"/>
<proteinExistence type="predicted"/>
<sequence length="102" mass="11612">MNLFLFLKNPSKWLSMAFNRGYVNLAFHYLSMGSSNNVDLTSLIQHPTQQLKRVGSNCWKAENPCLQTALTDQAHYQTQDEACSSKKTYKWAANVLVLVGRE</sequence>
<accession>A0A2D4HNB8</accession>
<dbReference type="EMBL" id="IACK01049039">
    <property type="protein sequence ID" value="LAA73472.1"/>
    <property type="molecule type" value="Transcribed_RNA"/>
</dbReference>
<dbReference type="EMBL" id="IACK01049038">
    <property type="protein sequence ID" value="LAA73470.1"/>
    <property type="molecule type" value="Transcribed_RNA"/>
</dbReference>
<name>A0A2D4HNB8_MICLE</name>